<name>E3CNF0_STRVE</name>
<reference evidence="1 2" key="1">
    <citation type="submission" date="2010-10" db="EMBL/GenBank/DDBJ databases">
        <authorList>
            <person name="Durkin A.S."/>
            <person name="Madupu R."/>
            <person name="Torralba M."/>
            <person name="Gillis M."/>
            <person name="Methe B."/>
            <person name="Sutton G."/>
            <person name="Nelson K.E."/>
        </authorList>
    </citation>
    <scope>NUCLEOTIDE SEQUENCE [LARGE SCALE GENOMIC DNA]</scope>
    <source>
        <strain evidence="1 2">F0396</strain>
    </source>
</reference>
<sequence length="42" mass="4808">MNIPDSSHITLAFPPNKRQPSLIVPIKIKVSLERHKKNESDK</sequence>
<comment type="caution">
    <text evidence="1">The sequence shown here is derived from an EMBL/GenBank/DDBJ whole genome shotgun (WGS) entry which is preliminary data.</text>
</comment>
<evidence type="ECO:0000313" key="1">
    <source>
        <dbReference type="EMBL" id="EFQ60120.1"/>
    </source>
</evidence>
<protein>
    <submittedName>
        <fullName evidence="1">Uncharacterized protein</fullName>
    </submittedName>
</protein>
<gene>
    <name evidence="1" type="ORF">HMPREF9192_0120</name>
</gene>
<proteinExistence type="predicted"/>
<dbReference type="Proteomes" id="UP000004896">
    <property type="component" value="Unassembled WGS sequence"/>
</dbReference>
<organism evidence="1 2">
    <name type="scientific">Streptococcus vestibularis F0396</name>
    <dbReference type="NCBI Taxonomy" id="904306"/>
    <lineage>
        <taxon>Bacteria</taxon>
        <taxon>Bacillati</taxon>
        <taxon>Bacillota</taxon>
        <taxon>Bacilli</taxon>
        <taxon>Lactobacillales</taxon>
        <taxon>Streptococcaceae</taxon>
        <taxon>Streptococcus</taxon>
    </lineage>
</organism>
<evidence type="ECO:0000313" key="2">
    <source>
        <dbReference type="Proteomes" id="UP000004896"/>
    </source>
</evidence>
<dbReference type="AlphaFoldDB" id="E3CNF0"/>
<dbReference type="EMBL" id="AEKO01000003">
    <property type="protein sequence ID" value="EFQ60120.1"/>
    <property type="molecule type" value="Genomic_DNA"/>
</dbReference>
<accession>E3CNF0</accession>